<dbReference type="InterPro" id="IPR029052">
    <property type="entry name" value="Metallo-depent_PP-like"/>
</dbReference>
<dbReference type="SUPFAM" id="SSF56300">
    <property type="entry name" value="Metallo-dependent phosphatases"/>
    <property type="match status" value="1"/>
</dbReference>
<evidence type="ECO:0000313" key="1">
    <source>
        <dbReference type="EMBL" id="CAK9051568.1"/>
    </source>
</evidence>
<evidence type="ECO:0000313" key="2">
    <source>
        <dbReference type="Proteomes" id="UP001642464"/>
    </source>
</evidence>
<reference evidence="1 2" key="1">
    <citation type="submission" date="2024-02" db="EMBL/GenBank/DDBJ databases">
        <authorList>
            <person name="Chen Y."/>
            <person name="Shah S."/>
            <person name="Dougan E. K."/>
            <person name="Thang M."/>
            <person name="Chan C."/>
        </authorList>
    </citation>
    <scope>NUCLEOTIDE SEQUENCE [LARGE SCALE GENOMIC DNA]</scope>
</reference>
<proteinExistence type="predicted"/>
<keyword evidence="2" id="KW-1185">Reference proteome</keyword>
<dbReference type="EMBL" id="CAXAMM010022224">
    <property type="protein sequence ID" value="CAK9051568.1"/>
    <property type="molecule type" value="Genomic_DNA"/>
</dbReference>
<gene>
    <name evidence="1" type="ORF">SCF082_LOCUS28303</name>
</gene>
<organism evidence="1 2">
    <name type="scientific">Durusdinium trenchii</name>
    <dbReference type="NCBI Taxonomy" id="1381693"/>
    <lineage>
        <taxon>Eukaryota</taxon>
        <taxon>Sar</taxon>
        <taxon>Alveolata</taxon>
        <taxon>Dinophyceae</taxon>
        <taxon>Suessiales</taxon>
        <taxon>Symbiodiniaceae</taxon>
        <taxon>Durusdinium</taxon>
    </lineage>
</organism>
<protein>
    <submittedName>
        <fullName evidence="1">Acid phosphatase type 7 (Purple acid phosphatase long form)</fullName>
    </submittedName>
</protein>
<dbReference type="PANTHER" id="PTHR45867">
    <property type="entry name" value="PURPLE ACID PHOSPHATASE"/>
    <property type="match status" value="1"/>
</dbReference>
<name>A0ABP0MJC8_9DINO</name>
<sequence length="471" mass="50950">MAPMAVSSAIAALSSSSRWELASSLWRPDVDAAAVLDACYKAGHWRLAIDSFWPTSTLGLLAAAKACEARAPWKEATAARRPLEKALFLALRDWDEVDAPMPGRRCSVMILASAEIFQEGPPSILMLSRAHLPLLSRLKLMRTAETHEVVEDTFLRQVDSLGRLTRTSLLHLGIFEPPGVTKVLGPSWPTEYFGRLSLLAWCATAQQVQHVRIGLLGDCGLVISWSAPSAPSSDLKEVRIEGQSVKSQWESNWQNRTWLGTILPDLKESPVTLRVGDAPPLAVTRVPCTEGHPPRGDPVRFAVVGDLGVGLNGSAVLQRIHSEYSGRSSNSSVAGVLHLGDLANNLSSQDGARALHFLEMLEPSVPFMTLPGDRDTWQIYQRLFRTSAAPDQGPWYSFTAGSAKVIMLWTEAIAEADGAWKSRCGRRAATEVAGGRASKGEHLGGPRAAALGHCCWTQAALLLGAPAHLQQ</sequence>
<dbReference type="Gene3D" id="3.60.21.10">
    <property type="match status" value="1"/>
</dbReference>
<dbReference type="PANTHER" id="PTHR45867:SF3">
    <property type="entry name" value="ACID PHOSPHATASE TYPE 7"/>
    <property type="match status" value="1"/>
</dbReference>
<accession>A0ABP0MJC8</accession>
<comment type="caution">
    <text evidence="1">The sequence shown here is derived from an EMBL/GenBank/DDBJ whole genome shotgun (WGS) entry which is preliminary data.</text>
</comment>
<dbReference type="Proteomes" id="UP001642464">
    <property type="component" value="Unassembled WGS sequence"/>
</dbReference>